<proteinExistence type="inferred from homology"/>
<keyword evidence="5 9" id="KW-0227">DNA damage</keyword>
<dbReference type="CDD" id="cd03241">
    <property type="entry name" value="ABC_RecN"/>
    <property type="match status" value="2"/>
</dbReference>
<dbReference type="EMBL" id="FNYA01000004">
    <property type="protein sequence ID" value="SEI95267.1"/>
    <property type="molecule type" value="Genomic_DNA"/>
</dbReference>
<evidence type="ECO:0000256" key="6">
    <source>
        <dbReference type="ARBA" id="ARBA00022840"/>
    </source>
</evidence>
<dbReference type="GO" id="GO:0043590">
    <property type="term" value="C:bacterial nucleoid"/>
    <property type="evidence" value="ECO:0007669"/>
    <property type="project" value="TreeGrafter"/>
</dbReference>
<keyword evidence="7 9" id="KW-0234">DNA repair</keyword>
<dbReference type="PIRSF" id="PIRSF003128">
    <property type="entry name" value="RecN"/>
    <property type="match status" value="1"/>
</dbReference>
<evidence type="ECO:0000256" key="2">
    <source>
        <dbReference type="ARBA" id="ARBA00009441"/>
    </source>
</evidence>
<name>A0A1H6V093_9FLAO</name>
<dbReference type="STRING" id="402734.SAMN05660918_2032"/>
<evidence type="ECO:0000256" key="4">
    <source>
        <dbReference type="ARBA" id="ARBA00022741"/>
    </source>
</evidence>
<dbReference type="InterPro" id="IPR004604">
    <property type="entry name" value="DNA_recomb/repair_RecN"/>
</dbReference>
<dbReference type="PANTHER" id="PTHR11059:SF0">
    <property type="entry name" value="DNA REPAIR PROTEIN RECN"/>
    <property type="match status" value="1"/>
</dbReference>
<feature type="coiled-coil region" evidence="10">
    <location>
        <begin position="155"/>
        <end position="182"/>
    </location>
</feature>
<dbReference type="AlphaFoldDB" id="A0A1H6V093"/>
<accession>A0A1H6V093</accession>
<evidence type="ECO:0000259" key="11">
    <source>
        <dbReference type="Pfam" id="PF02463"/>
    </source>
</evidence>
<dbReference type="SUPFAM" id="SSF52540">
    <property type="entry name" value="P-loop containing nucleoside triphosphate hydrolases"/>
    <property type="match status" value="1"/>
</dbReference>
<sequence length="550" mass="61336">MLLSLSVQNYALIEQLNINFTNQFATITGETGAGKSILLGALGLIMGNRADLSSLKDKEKKCVVEASFEVSKYNLKPLFEANDLDYENTTIIRREILPSGKSRAFINDTPVNLSELQILAENLIDIHSQHQTRELEQQNYQISILDAIGTNSENLKEYAVLLSDFKQKSKELEQAIADKNTLFTAQEYNSYLLNELIQVGLQPNEQAELEEELLGLNNSELISETLSKLVSSANEEQFGFINALKECKNALHKIAPFSTSYSELYERLNSSLIELEDIADTSFNLAEKNVYNPERLEFISSRLQTIYDLQKKHQVSTIEDLIDIRNQLDEKVLLVDNLEEKINSLNAYLSTKTAELNATAKNITDNRSKAIPVFIDKISSILFELGMPDSQFKMELIPSNQFLSNGKDELELLFSANKGTSLGSFKKVASGGEMSRIMLAIKSVLADFSQLPTILFDEIDTGVSGEIALKMGEIMSKMSSNRQVFAITHLPQIASKGDAQYKVSKETVADNTISKIVKLNSDERIVEIAEMLSGKQITDSALTHAKTLLN</sequence>
<evidence type="ECO:0000313" key="12">
    <source>
        <dbReference type="EMBL" id="SEI95267.1"/>
    </source>
</evidence>
<evidence type="ECO:0000256" key="1">
    <source>
        <dbReference type="ARBA" id="ARBA00003618"/>
    </source>
</evidence>
<reference evidence="13" key="1">
    <citation type="submission" date="2016-10" db="EMBL/GenBank/DDBJ databases">
        <authorList>
            <person name="Varghese N."/>
            <person name="Submissions S."/>
        </authorList>
    </citation>
    <scope>NUCLEOTIDE SEQUENCE [LARGE SCALE GENOMIC DNA]</scope>
    <source>
        <strain evidence="13">DSM 17934</strain>
    </source>
</reference>
<feature type="coiled-coil region" evidence="10">
    <location>
        <begin position="321"/>
        <end position="355"/>
    </location>
</feature>
<dbReference type="RefSeq" id="WP_091312572.1">
    <property type="nucleotide sequence ID" value="NZ_CBCSJU010000004.1"/>
</dbReference>
<evidence type="ECO:0000256" key="10">
    <source>
        <dbReference type="SAM" id="Coils"/>
    </source>
</evidence>
<dbReference type="GO" id="GO:0006281">
    <property type="term" value="P:DNA repair"/>
    <property type="evidence" value="ECO:0007669"/>
    <property type="project" value="UniProtKB-KW"/>
</dbReference>
<dbReference type="Gene3D" id="3.40.50.300">
    <property type="entry name" value="P-loop containing nucleotide triphosphate hydrolases"/>
    <property type="match status" value="2"/>
</dbReference>
<evidence type="ECO:0000256" key="9">
    <source>
        <dbReference type="PIRNR" id="PIRNR003128"/>
    </source>
</evidence>
<evidence type="ECO:0000256" key="3">
    <source>
        <dbReference type="ARBA" id="ARBA00021315"/>
    </source>
</evidence>
<dbReference type="NCBIfam" id="TIGR00634">
    <property type="entry name" value="recN"/>
    <property type="match status" value="1"/>
</dbReference>
<dbReference type="InterPro" id="IPR027417">
    <property type="entry name" value="P-loop_NTPase"/>
</dbReference>
<protein>
    <recommendedName>
        <fullName evidence="3 9">DNA repair protein RecN</fullName>
    </recommendedName>
    <alternativeName>
        <fullName evidence="8 9">Recombination protein N</fullName>
    </alternativeName>
</protein>
<comment type="similarity">
    <text evidence="2 9">Belongs to the RecN family.</text>
</comment>
<evidence type="ECO:0000256" key="5">
    <source>
        <dbReference type="ARBA" id="ARBA00022763"/>
    </source>
</evidence>
<dbReference type="InterPro" id="IPR003395">
    <property type="entry name" value="RecF/RecN/SMC_N"/>
</dbReference>
<dbReference type="GO" id="GO:0005524">
    <property type="term" value="F:ATP binding"/>
    <property type="evidence" value="ECO:0007669"/>
    <property type="project" value="UniProtKB-KW"/>
</dbReference>
<dbReference type="PANTHER" id="PTHR11059">
    <property type="entry name" value="DNA REPAIR PROTEIN RECN"/>
    <property type="match status" value="1"/>
</dbReference>
<dbReference type="Pfam" id="PF02463">
    <property type="entry name" value="SMC_N"/>
    <property type="match status" value="1"/>
</dbReference>
<dbReference type="OrthoDB" id="9806954at2"/>
<dbReference type="GO" id="GO:0006310">
    <property type="term" value="P:DNA recombination"/>
    <property type="evidence" value="ECO:0007669"/>
    <property type="project" value="InterPro"/>
</dbReference>
<feature type="domain" description="RecF/RecN/SMC N-terminal" evidence="11">
    <location>
        <begin position="5"/>
        <end position="506"/>
    </location>
</feature>
<dbReference type="Proteomes" id="UP000199702">
    <property type="component" value="Unassembled WGS sequence"/>
</dbReference>
<keyword evidence="10" id="KW-0175">Coiled coil</keyword>
<gene>
    <name evidence="12" type="ORF">SAMN05660918_2032</name>
</gene>
<organism evidence="12 13">
    <name type="scientific">Flavobacterium terrigena</name>
    <dbReference type="NCBI Taxonomy" id="402734"/>
    <lineage>
        <taxon>Bacteria</taxon>
        <taxon>Pseudomonadati</taxon>
        <taxon>Bacteroidota</taxon>
        <taxon>Flavobacteriia</taxon>
        <taxon>Flavobacteriales</taxon>
        <taxon>Flavobacteriaceae</taxon>
        <taxon>Flavobacterium</taxon>
    </lineage>
</organism>
<evidence type="ECO:0000313" key="13">
    <source>
        <dbReference type="Proteomes" id="UP000199702"/>
    </source>
</evidence>
<keyword evidence="13" id="KW-1185">Reference proteome</keyword>
<dbReference type="GO" id="GO:0009432">
    <property type="term" value="P:SOS response"/>
    <property type="evidence" value="ECO:0007669"/>
    <property type="project" value="TreeGrafter"/>
</dbReference>
<keyword evidence="6" id="KW-0067">ATP-binding</keyword>
<comment type="function">
    <text evidence="1 9">May be involved in recombinational repair of damaged DNA.</text>
</comment>
<evidence type="ECO:0000256" key="7">
    <source>
        <dbReference type="ARBA" id="ARBA00023204"/>
    </source>
</evidence>
<evidence type="ECO:0000256" key="8">
    <source>
        <dbReference type="ARBA" id="ARBA00033408"/>
    </source>
</evidence>
<keyword evidence="4" id="KW-0547">Nucleotide-binding</keyword>